<evidence type="ECO:0000256" key="5">
    <source>
        <dbReference type="ARBA" id="ARBA00022679"/>
    </source>
</evidence>
<dbReference type="InterPro" id="IPR014048">
    <property type="entry name" value="MethylDNA_cys_MeTrfase_DNA-bd"/>
</dbReference>
<dbReference type="Pfam" id="PF01035">
    <property type="entry name" value="DNA_binding_1"/>
    <property type="match status" value="1"/>
</dbReference>
<dbReference type="EMBL" id="LR216287">
    <property type="protein sequence ID" value="VFJ13380.1"/>
    <property type="molecule type" value="Genomic_DNA"/>
</dbReference>
<dbReference type="CDD" id="cd06445">
    <property type="entry name" value="ATase"/>
    <property type="match status" value="1"/>
</dbReference>
<keyword evidence="7" id="KW-0234">DNA repair</keyword>
<dbReference type="RefSeq" id="WP_197731123.1">
    <property type="nucleotide sequence ID" value="NZ_LR216287.1"/>
</dbReference>
<dbReference type="KEGG" id="nfn:NFRAN_1058"/>
<gene>
    <name evidence="10" type="primary">ogt</name>
    <name evidence="10" type="ORF">NFRAN_1058</name>
</gene>
<protein>
    <recommendedName>
        <fullName evidence="3">methylated-DNA--[protein]-cysteine S-methyltransferase</fullName>
        <ecNumber evidence="3">2.1.1.63</ecNumber>
    </recommendedName>
</protein>
<dbReference type="PROSITE" id="PS00374">
    <property type="entry name" value="MGMT"/>
    <property type="match status" value="1"/>
</dbReference>
<dbReference type="GO" id="GO:0032259">
    <property type="term" value="P:methylation"/>
    <property type="evidence" value="ECO:0007669"/>
    <property type="project" value="UniProtKB-KW"/>
</dbReference>
<evidence type="ECO:0000256" key="4">
    <source>
        <dbReference type="ARBA" id="ARBA00022603"/>
    </source>
</evidence>
<dbReference type="Proteomes" id="UP000294299">
    <property type="component" value="Chromosome NFRAN"/>
</dbReference>
<evidence type="ECO:0000256" key="3">
    <source>
        <dbReference type="ARBA" id="ARBA00011918"/>
    </source>
</evidence>
<keyword evidence="11" id="KW-1185">Reference proteome</keyword>
<evidence type="ECO:0000256" key="2">
    <source>
        <dbReference type="ARBA" id="ARBA00008711"/>
    </source>
</evidence>
<evidence type="ECO:0000256" key="6">
    <source>
        <dbReference type="ARBA" id="ARBA00022763"/>
    </source>
</evidence>
<keyword evidence="4 10" id="KW-0489">Methyltransferase</keyword>
<accession>A0A484ICI6</accession>
<keyword evidence="6" id="KW-0227">DNA damage</keyword>
<comment type="catalytic activity">
    <reaction evidence="1">
        <text>a 4-O-methyl-thymidine in DNA + L-cysteinyl-[protein] = a thymidine in DNA + S-methyl-L-cysteinyl-[protein]</text>
        <dbReference type="Rhea" id="RHEA:53428"/>
        <dbReference type="Rhea" id="RHEA-COMP:10131"/>
        <dbReference type="Rhea" id="RHEA-COMP:10132"/>
        <dbReference type="Rhea" id="RHEA-COMP:13555"/>
        <dbReference type="Rhea" id="RHEA-COMP:13556"/>
        <dbReference type="ChEBI" id="CHEBI:29950"/>
        <dbReference type="ChEBI" id="CHEBI:82612"/>
        <dbReference type="ChEBI" id="CHEBI:137386"/>
        <dbReference type="ChEBI" id="CHEBI:137387"/>
        <dbReference type="EC" id="2.1.1.63"/>
    </reaction>
</comment>
<evidence type="ECO:0000313" key="10">
    <source>
        <dbReference type="EMBL" id="VFJ13380.1"/>
    </source>
</evidence>
<dbReference type="GO" id="GO:0003908">
    <property type="term" value="F:methylated-DNA-[protein]-cysteine S-methyltransferase activity"/>
    <property type="evidence" value="ECO:0007669"/>
    <property type="project" value="UniProtKB-EC"/>
</dbReference>
<dbReference type="SUPFAM" id="SSF46767">
    <property type="entry name" value="Methylated DNA-protein cysteine methyltransferase, C-terminal domain"/>
    <property type="match status" value="1"/>
</dbReference>
<reference evidence="10 11" key="1">
    <citation type="submission" date="2019-02" db="EMBL/GenBank/DDBJ databases">
        <authorList>
            <person name="Lehtovirta-Morley E L."/>
        </authorList>
    </citation>
    <scope>NUCLEOTIDE SEQUENCE [LARGE SCALE GENOMIC DNA]</scope>
    <source>
        <strain evidence="10">NFRAN1</strain>
    </source>
</reference>
<comment type="similarity">
    <text evidence="2">Belongs to the MGMT family.</text>
</comment>
<feature type="domain" description="Methylated-DNA-[protein]-cysteine S-methyltransferase DNA binding" evidence="9">
    <location>
        <begin position="25"/>
        <end position="102"/>
    </location>
</feature>
<dbReference type="GeneID" id="39420499"/>
<dbReference type="AlphaFoldDB" id="A0A484ICI6"/>
<dbReference type="GO" id="GO:0006281">
    <property type="term" value="P:DNA repair"/>
    <property type="evidence" value="ECO:0007669"/>
    <property type="project" value="UniProtKB-KW"/>
</dbReference>
<dbReference type="InterPro" id="IPR036388">
    <property type="entry name" value="WH-like_DNA-bd_sf"/>
</dbReference>
<comment type="catalytic activity">
    <reaction evidence="8">
        <text>a 6-O-methyl-2'-deoxyguanosine in DNA + L-cysteinyl-[protein] = S-methyl-L-cysteinyl-[protein] + a 2'-deoxyguanosine in DNA</text>
        <dbReference type="Rhea" id="RHEA:24000"/>
        <dbReference type="Rhea" id="RHEA-COMP:10131"/>
        <dbReference type="Rhea" id="RHEA-COMP:10132"/>
        <dbReference type="Rhea" id="RHEA-COMP:11367"/>
        <dbReference type="Rhea" id="RHEA-COMP:11368"/>
        <dbReference type="ChEBI" id="CHEBI:29950"/>
        <dbReference type="ChEBI" id="CHEBI:82612"/>
        <dbReference type="ChEBI" id="CHEBI:85445"/>
        <dbReference type="ChEBI" id="CHEBI:85448"/>
        <dbReference type="EC" id="2.1.1.63"/>
    </reaction>
</comment>
<evidence type="ECO:0000256" key="8">
    <source>
        <dbReference type="ARBA" id="ARBA00049348"/>
    </source>
</evidence>
<dbReference type="OrthoDB" id="372118at2157"/>
<dbReference type="InterPro" id="IPR036217">
    <property type="entry name" value="MethylDNA_cys_MeTrfase_DNAb"/>
</dbReference>
<dbReference type="PANTHER" id="PTHR10815:SF13">
    <property type="entry name" value="METHYLATED-DNA--PROTEIN-CYSTEINE METHYLTRANSFERASE"/>
    <property type="match status" value="1"/>
</dbReference>
<evidence type="ECO:0000313" key="11">
    <source>
        <dbReference type="Proteomes" id="UP000294299"/>
    </source>
</evidence>
<dbReference type="InterPro" id="IPR001497">
    <property type="entry name" value="MethylDNA_cys_MeTrfase_AS"/>
</dbReference>
<dbReference type="NCBIfam" id="TIGR00589">
    <property type="entry name" value="ogt"/>
    <property type="match status" value="1"/>
</dbReference>
<name>A0A484ICI6_9ARCH</name>
<dbReference type="Gene3D" id="1.10.10.10">
    <property type="entry name" value="Winged helix-like DNA-binding domain superfamily/Winged helix DNA-binding domain"/>
    <property type="match status" value="1"/>
</dbReference>
<evidence type="ECO:0000256" key="7">
    <source>
        <dbReference type="ARBA" id="ARBA00023204"/>
    </source>
</evidence>
<evidence type="ECO:0000256" key="1">
    <source>
        <dbReference type="ARBA" id="ARBA00001286"/>
    </source>
</evidence>
<keyword evidence="5 10" id="KW-0808">Transferase</keyword>
<proteinExistence type="inferred from homology"/>
<dbReference type="FunFam" id="1.10.10.10:FF:000214">
    <property type="entry name" value="Methylated-DNA--protein-cysteine methyltransferase"/>
    <property type="match status" value="1"/>
</dbReference>
<dbReference type="EC" id="2.1.1.63" evidence="3"/>
<sequence length="121" mass="13431">MQDIHYKTRMVKKVNNYTKAMIKSEDVYQILQTIPAGMVSTYGDLAKALGNPTASRHIGRILSGNPNPIVVPCHRVVKSDGNLGGYALGISKKKELLESEGVSFANEHKINDFKKIRFCPK</sequence>
<evidence type="ECO:0000259" key="9">
    <source>
        <dbReference type="Pfam" id="PF01035"/>
    </source>
</evidence>
<dbReference type="PANTHER" id="PTHR10815">
    <property type="entry name" value="METHYLATED-DNA--PROTEIN-CYSTEINE METHYLTRANSFERASE"/>
    <property type="match status" value="1"/>
</dbReference>
<organism evidence="10 11">
    <name type="scientific">Candidatus Nitrosocosmicus franklandianus</name>
    <dbReference type="NCBI Taxonomy" id="1798806"/>
    <lineage>
        <taxon>Archaea</taxon>
        <taxon>Nitrososphaerota</taxon>
        <taxon>Nitrososphaeria</taxon>
        <taxon>Nitrososphaerales</taxon>
        <taxon>Nitrososphaeraceae</taxon>
        <taxon>Candidatus Nitrosocosmicus</taxon>
    </lineage>
</organism>